<evidence type="ECO:0000313" key="1">
    <source>
        <dbReference type="Proteomes" id="UP000887576"/>
    </source>
</evidence>
<organism evidence="1 2">
    <name type="scientific">Panagrolaimus sp. JU765</name>
    <dbReference type="NCBI Taxonomy" id="591449"/>
    <lineage>
        <taxon>Eukaryota</taxon>
        <taxon>Metazoa</taxon>
        <taxon>Ecdysozoa</taxon>
        <taxon>Nematoda</taxon>
        <taxon>Chromadorea</taxon>
        <taxon>Rhabditida</taxon>
        <taxon>Tylenchina</taxon>
        <taxon>Panagrolaimomorpha</taxon>
        <taxon>Panagrolaimoidea</taxon>
        <taxon>Panagrolaimidae</taxon>
        <taxon>Panagrolaimus</taxon>
    </lineage>
</organism>
<protein>
    <submittedName>
        <fullName evidence="2">Methyltransferase type 11 domain-containing protein</fullName>
    </submittedName>
</protein>
<dbReference type="WBParaSite" id="JU765_v2.g2883.t1">
    <property type="protein sequence ID" value="JU765_v2.g2883.t1"/>
    <property type="gene ID" value="JU765_v2.g2883"/>
</dbReference>
<accession>A0AC34R2E7</accession>
<proteinExistence type="predicted"/>
<dbReference type="Proteomes" id="UP000887576">
    <property type="component" value="Unplaced"/>
</dbReference>
<evidence type="ECO:0000313" key="2">
    <source>
        <dbReference type="WBParaSite" id="JU765_v2.g2883.t1"/>
    </source>
</evidence>
<reference evidence="2" key="1">
    <citation type="submission" date="2022-11" db="UniProtKB">
        <authorList>
            <consortium name="WormBaseParasite"/>
        </authorList>
    </citation>
    <scope>IDENTIFICATION</scope>
</reference>
<sequence length="258" mass="28520">MDPSKNDFPAEQYMIQQRRWVGSSMIVIPTIVHVIQDSLHGKTVLDVGCGTGFISASLLKWGAAKVVGIDSSHEMILKCKHKYWSNESLSFRHESTFDLAEVAKYDAALAIFVLQFCANVNELTVSLINIARALKSGGLLFGFVPNGVADLNPTKANGIKFGASLVLKKVPPEDGEHLSVEFFSEKGEVVGNATITFFYRATYEACLKKAGFREIEWIEPIVSDEGIAKYGRSFFDSFFHPAKDIMFKAKLPDNLNAT</sequence>
<name>A0AC34R2E7_9BILA</name>